<dbReference type="RefSeq" id="WP_084133619.1">
    <property type="nucleotide sequence ID" value="NZ_FQXM01000022.1"/>
</dbReference>
<evidence type="ECO:0000256" key="3">
    <source>
        <dbReference type="ARBA" id="ARBA00022692"/>
    </source>
</evidence>
<protein>
    <submittedName>
        <fullName evidence="7">Ribose transport system permease protein</fullName>
    </submittedName>
</protein>
<feature type="transmembrane region" description="Helical" evidence="6">
    <location>
        <begin position="223"/>
        <end position="240"/>
    </location>
</feature>
<feature type="transmembrane region" description="Helical" evidence="6">
    <location>
        <begin position="261"/>
        <end position="288"/>
    </location>
</feature>
<evidence type="ECO:0000256" key="2">
    <source>
        <dbReference type="ARBA" id="ARBA00022475"/>
    </source>
</evidence>
<proteinExistence type="predicted"/>
<keyword evidence="3 6" id="KW-0812">Transmembrane</keyword>
<evidence type="ECO:0000256" key="5">
    <source>
        <dbReference type="ARBA" id="ARBA00023136"/>
    </source>
</evidence>
<dbReference type="PANTHER" id="PTHR32196">
    <property type="entry name" value="ABC TRANSPORTER PERMEASE PROTEIN YPHD-RELATED-RELATED"/>
    <property type="match status" value="1"/>
</dbReference>
<feature type="transmembrane region" description="Helical" evidence="6">
    <location>
        <begin position="101"/>
        <end position="123"/>
    </location>
</feature>
<dbReference type="InterPro" id="IPR001851">
    <property type="entry name" value="ABC_transp_permease"/>
</dbReference>
<feature type="transmembrane region" description="Helical" evidence="6">
    <location>
        <begin position="23"/>
        <end position="44"/>
    </location>
</feature>
<name>A0A1M5WZA2_9CLOT</name>
<dbReference type="Proteomes" id="UP000184447">
    <property type="component" value="Unassembled WGS sequence"/>
</dbReference>
<keyword evidence="2" id="KW-1003">Cell membrane</keyword>
<dbReference type="GO" id="GO:0022857">
    <property type="term" value="F:transmembrane transporter activity"/>
    <property type="evidence" value="ECO:0007669"/>
    <property type="project" value="InterPro"/>
</dbReference>
<keyword evidence="5 6" id="KW-0472">Membrane</keyword>
<feature type="transmembrane region" description="Helical" evidence="6">
    <location>
        <begin position="135"/>
        <end position="157"/>
    </location>
</feature>
<evidence type="ECO:0000313" key="8">
    <source>
        <dbReference type="Proteomes" id="UP000184447"/>
    </source>
</evidence>
<reference evidence="7 8" key="1">
    <citation type="submission" date="2016-11" db="EMBL/GenBank/DDBJ databases">
        <authorList>
            <person name="Jaros S."/>
            <person name="Januszkiewicz K."/>
            <person name="Wedrychowicz H."/>
        </authorList>
    </citation>
    <scope>NUCLEOTIDE SEQUENCE [LARGE SCALE GENOMIC DNA]</scope>
    <source>
        <strain evidence="7 8">DSM 8605</strain>
    </source>
</reference>
<evidence type="ECO:0000256" key="6">
    <source>
        <dbReference type="SAM" id="Phobius"/>
    </source>
</evidence>
<feature type="transmembrane region" description="Helical" evidence="6">
    <location>
        <begin position="78"/>
        <end position="95"/>
    </location>
</feature>
<dbReference type="GO" id="GO:0005886">
    <property type="term" value="C:plasma membrane"/>
    <property type="evidence" value="ECO:0007669"/>
    <property type="project" value="UniProtKB-SubCell"/>
</dbReference>
<organism evidence="7 8">
    <name type="scientific">Clostridium grantii DSM 8605</name>
    <dbReference type="NCBI Taxonomy" id="1121316"/>
    <lineage>
        <taxon>Bacteria</taxon>
        <taxon>Bacillati</taxon>
        <taxon>Bacillota</taxon>
        <taxon>Clostridia</taxon>
        <taxon>Eubacteriales</taxon>
        <taxon>Clostridiaceae</taxon>
        <taxon>Clostridium</taxon>
    </lineage>
</organism>
<feature type="transmembrane region" description="Helical" evidence="6">
    <location>
        <begin position="50"/>
        <end position="71"/>
    </location>
</feature>
<keyword evidence="4 6" id="KW-1133">Transmembrane helix</keyword>
<gene>
    <name evidence="7" type="ORF">SAMN02745207_03228</name>
</gene>
<sequence>MEAKSKGLKNNEMLKSILKSDKLGLMIALIIIVCVFNFLTGGKFFTGSNIINVLIASAIVGLVTIGESFLLISGQVDLSPGSVAAFSGVLVALFLSIGMNVWIAIILVIICGMLVGVFNSMLVTKFKFEPFIGTLATMSIFRGFAFILCGGKAIFITNPTLLKIGVGRILGIPIPVVIFFILFIVFALVSSKTRFGRSVYMIGGNANAARLAGINAFNVRTKLYMLTSAFAAIGGIILAARMSTGQPSASVGLEFDAVTAAVLGGIAMGGGIGSLSGALIGLFIMQGFNNGLMMLNVQSFWQTVAKGILLIAALSFDYYRNRQREQAEKQSIA</sequence>
<evidence type="ECO:0000256" key="1">
    <source>
        <dbReference type="ARBA" id="ARBA00004651"/>
    </source>
</evidence>
<dbReference type="STRING" id="1121316.SAMN02745207_03228"/>
<keyword evidence="8" id="KW-1185">Reference proteome</keyword>
<feature type="transmembrane region" description="Helical" evidence="6">
    <location>
        <begin position="169"/>
        <end position="189"/>
    </location>
</feature>
<comment type="subcellular location">
    <subcellularLocation>
        <location evidence="1">Cell membrane</location>
        <topology evidence="1">Multi-pass membrane protein</topology>
    </subcellularLocation>
</comment>
<dbReference type="EMBL" id="FQXM01000022">
    <property type="protein sequence ID" value="SHH93016.1"/>
    <property type="molecule type" value="Genomic_DNA"/>
</dbReference>
<dbReference type="CDD" id="cd06579">
    <property type="entry name" value="TM_PBP1_transp_AraH_like"/>
    <property type="match status" value="1"/>
</dbReference>
<accession>A0A1M5WZA2</accession>
<dbReference type="Pfam" id="PF02653">
    <property type="entry name" value="BPD_transp_2"/>
    <property type="match status" value="1"/>
</dbReference>
<evidence type="ECO:0000256" key="4">
    <source>
        <dbReference type="ARBA" id="ARBA00022989"/>
    </source>
</evidence>
<evidence type="ECO:0000313" key="7">
    <source>
        <dbReference type="EMBL" id="SHH93016.1"/>
    </source>
</evidence>
<dbReference type="AlphaFoldDB" id="A0A1M5WZA2"/>